<proteinExistence type="predicted"/>
<comment type="caution">
    <text evidence="1">The sequence shown here is derived from an EMBL/GenBank/DDBJ whole genome shotgun (WGS) entry which is preliminary data.</text>
</comment>
<protein>
    <submittedName>
        <fullName evidence="1">Uncharacterized protein</fullName>
    </submittedName>
</protein>
<name>A0ACC0X1R8_9ROSI</name>
<gene>
    <name evidence="1" type="ORF">Pint_28882</name>
</gene>
<evidence type="ECO:0000313" key="2">
    <source>
        <dbReference type="Proteomes" id="UP001163603"/>
    </source>
</evidence>
<organism evidence="1 2">
    <name type="scientific">Pistacia integerrima</name>
    <dbReference type="NCBI Taxonomy" id="434235"/>
    <lineage>
        <taxon>Eukaryota</taxon>
        <taxon>Viridiplantae</taxon>
        <taxon>Streptophyta</taxon>
        <taxon>Embryophyta</taxon>
        <taxon>Tracheophyta</taxon>
        <taxon>Spermatophyta</taxon>
        <taxon>Magnoliopsida</taxon>
        <taxon>eudicotyledons</taxon>
        <taxon>Gunneridae</taxon>
        <taxon>Pentapetalae</taxon>
        <taxon>rosids</taxon>
        <taxon>malvids</taxon>
        <taxon>Sapindales</taxon>
        <taxon>Anacardiaceae</taxon>
        <taxon>Pistacia</taxon>
    </lineage>
</organism>
<sequence>MTDGFLVNLEAFSAWVWYLEGEMVVGLVLAAYNVSLLAFNVMTMHRSKRWKLKRWKQYLWMNSKVCGFCAFGHLFLTILYVAIFLLAIPNMY</sequence>
<dbReference type="Proteomes" id="UP001163603">
    <property type="component" value="Chromosome 15"/>
</dbReference>
<accession>A0ACC0X1R8</accession>
<reference evidence="2" key="1">
    <citation type="journal article" date="2023" name="G3 (Bethesda)">
        <title>Genome assembly and association tests identify interacting loci associated with vigor, precocity, and sex in interspecific pistachio rootstocks.</title>
        <authorList>
            <person name="Palmer W."/>
            <person name="Jacygrad E."/>
            <person name="Sagayaradj S."/>
            <person name="Cavanaugh K."/>
            <person name="Han R."/>
            <person name="Bertier L."/>
            <person name="Beede B."/>
            <person name="Kafkas S."/>
            <person name="Golino D."/>
            <person name="Preece J."/>
            <person name="Michelmore R."/>
        </authorList>
    </citation>
    <scope>NUCLEOTIDE SEQUENCE [LARGE SCALE GENOMIC DNA]</scope>
</reference>
<dbReference type="EMBL" id="CM047750">
    <property type="protein sequence ID" value="KAJ0008295.1"/>
    <property type="molecule type" value="Genomic_DNA"/>
</dbReference>
<keyword evidence="2" id="KW-1185">Reference proteome</keyword>
<evidence type="ECO:0000313" key="1">
    <source>
        <dbReference type="EMBL" id="KAJ0008295.1"/>
    </source>
</evidence>